<dbReference type="InterPro" id="IPR003586">
    <property type="entry name" value="Hint_dom_C"/>
</dbReference>
<accession>A0A6C0BMP7</accession>
<dbReference type="SUPFAM" id="SSF51294">
    <property type="entry name" value="Hedgehog/intein (Hint) domain"/>
    <property type="match status" value="1"/>
</dbReference>
<dbReference type="InterPro" id="IPR001650">
    <property type="entry name" value="Helicase_C-like"/>
</dbReference>
<dbReference type="InterPro" id="IPR004042">
    <property type="entry name" value="Intein_endonuc_central"/>
</dbReference>
<dbReference type="Gene3D" id="3.40.50.300">
    <property type="entry name" value="P-loop containing nucleotide triphosphate hydrolases"/>
    <property type="match status" value="1"/>
</dbReference>
<dbReference type="CDD" id="cd18785">
    <property type="entry name" value="SF2_C"/>
    <property type="match status" value="1"/>
</dbReference>
<dbReference type="CDD" id="cd00081">
    <property type="entry name" value="Hint"/>
    <property type="match status" value="1"/>
</dbReference>
<sequence>MAHKKVGFVPYPDPDQDDFYATIYRKKEFNKTKAPEPPSDEYLTKHLETYRREACSPKQFTLQRYQEFVRNFVSSSTNYNGLLLFWGVGTGKCLTPEACVYVNGQLVPIHALWDRQDPRLIVPDLEMMTDAPEKTSSGEWITLPLNQPMIINTYDVATDQIVEHGVSRLYRQKIAEPIRHITLSNGAHLRLTRQHQLLTDQGWSNQLEMAESVAVPHQLDHTSSIKSIGVDTAYFLGWHMAVGYECEHDLFLLCNLDWSQCQQISDFFTNLSRQYQLQPSPSPSSFHLEPCGKQWCLKIQSPGYVRLLAESGYVWGCDMSQRQLPNFLMTANTVEIRAFLRAYCCSKLRINQTRHRIEVSPIASLMSEGISTLLQLFGIHLQRQVIATTECVKGLLSKHDLITYYNEIGVWTPEKNQEILALIEEPHDTNTDDPMLTDNPIHAPAVQQVSISSVVTEWYEGYVYDLEVPETHNFVANGIVCHNTCAAMQIAEGLVDSIKKMDKKIYVMTKRQLKSNFIRELYSADREAQEKKGYVRGALQCVGDTYYVSPEEEPQLEARAKKSLNKIKQYYRFTTPQKFANDVRREIRPMLAETHMTLGQYFSNCVFIIDEAHGLTRTDEEGVEEDDNDEESGEKPAKKPKTRKSRAATGRSMIRPIDIMNEIFDDPQSRGNKLILLTATPMQDTADDICLLLDLLLRNDKRPNLDTPVPLNVLHQYQDFLKKTDIQLQEMVRQKFSYRHLLFPDKNVINEDLLKQIVRGYISYVRGEDPRSFPNIIDFHPDPQHYPGIETYVPRPLFKETGQEIESKTCISRIQLIRCPMSLFQFSHYLQVRDNNLKTMEIVRRQISNIAFPQGDYGKSGFEKAFKKETVESEKLTKAKRKSTAKITRYTYRDHAGFLNLDRIGQYSSKMQIFLRNLIRSHGIVYVYTDFVEAGALLLALMLEENGYSRYGKDSLLNQQQTNPRCAICGYTRNEHAIKTKTNPEICATFSPAKYVLFTGNYQLTETEKSVINHIDNKDGRNIKLIIGTRASGEGVDYKMIREVHIFDPWHNNTRLYQAIGRAARHCSHINLDEADRHVTVFKYCASPPIEEYKKYLEMHRNKRTQLTLTDEVPESQGHADLGILPFTYQQLFMETTDEKIYRRVEHKDIFVKRIERVLKVMAVDCVLNKNINVFHNMLKRDVDGSRECDYMNCDYQCEGFGPQGPDPHPEINTDTYNLYFSEPQIKKVEQYIIDLFSVNFALTLDNMILEIQQRLPGIEDMFIYEALDRILGSPPQKPSILVYDRFGRAGHVIYSDPYYVFQPEELSDPKAPLYYKMTPASHKLAHISLKKIQAPQPSAPLQIKAQTQQAQDQAVPSLEQEHLKPIIGKLVEILAQPTPAGYPSSVYNIHSIIDRQSFAIQSQLFEHISLEAHRPSSPLAPLATVLIQYYVKRGHVLQHENVKAPLSHRLNIADLAEPDPNAHFRNLQQIDQEWIWTDATPADESWLRQQFQSKIDTRPPDYQGIVGFIKYHDNKKIYQLSLVNYMEERIQTTKVKLQDIKKGLSTEPGISRKSMKTGRVCNTCNLNESLVPIAQQLGLKRTDYQRDKMCEVLELRLRELDNTSPRKMFYYPGEKLSRK</sequence>
<feature type="compositionally biased region" description="Acidic residues" evidence="3">
    <location>
        <begin position="621"/>
        <end position="632"/>
    </location>
</feature>
<dbReference type="Gene3D" id="3.10.28.10">
    <property type="entry name" value="Homing endonucleases"/>
    <property type="match status" value="1"/>
</dbReference>
<dbReference type="SMART" id="SM00305">
    <property type="entry name" value="HintC"/>
    <property type="match status" value="1"/>
</dbReference>
<feature type="domain" description="DOD-type homing endonuclease" evidence="4">
    <location>
        <begin position="235"/>
        <end position="379"/>
    </location>
</feature>
<reference evidence="6" key="1">
    <citation type="journal article" date="2020" name="Nature">
        <title>Giant virus diversity and host interactions through global metagenomics.</title>
        <authorList>
            <person name="Schulz F."/>
            <person name="Roux S."/>
            <person name="Paez-Espino D."/>
            <person name="Jungbluth S."/>
            <person name="Walsh D.A."/>
            <person name="Denef V.J."/>
            <person name="McMahon K.D."/>
            <person name="Konstantinidis K.T."/>
            <person name="Eloe-Fadrosh E.A."/>
            <person name="Kyrpides N.C."/>
            <person name="Woyke T."/>
        </authorList>
    </citation>
    <scope>NUCLEOTIDE SEQUENCE</scope>
    <source>
        <strain evidence="6">GVMAG-M-3300014204-73</strain>
    </source>
</reference>
<evidence type="ECO:0008006" key="7">
    <source>
        <dbReference type="Google" id="ProtNLM"/>
    </source>
</evidence>
<dbReference type="InterPro" id="IPR006141">
    <property type="entry name" value="Intein_N"/>
</dbReference>
<dbReference type="SUPFAM" id="SSF52540">
    <property type="entry name" value="P-loop containing nucleoside triphosphate hydrolases"/>
    <property type="match status" value="1"/>
</dbReference>
<evidence type="ECO:0000256" key="3">
    <source>
        <dbReference type="SAM" id="MobiDB-lite"/>
    </source>
</evidence>
<evidence type="ECO:0000313" key="6">
    <source>
        <dbReference type="EMBL" id="QHS92563.1"/>
    </source>
</evidence>
<dbReference type="EMBL" id="MN739181">
    <property type="protein sequence ID" value="QHS92563.1"/>
    <property type="molecule type" value="Genomic_DNA"/>
</dbReference>
<dbReference type="InterPro" id="IPR006142">
    <property type="entry name" value="INTEIN"/>
</dbReference>
<evidence type="ECO:0000259" key="4">
    <source>
        <dbReference type="PROSITE" id="PS50819"/>
    </source>
</evidence>
<name>A0A6C0BMP7_9ZZZZ</name>
<organism evidence="6">
    <name type="scientific">viral metagenome</name>
    <dbReference type="NCBI Taxonomy" id="1070528"/>
    <lineage>
        <taxon>unclassified sequences</taxon>
        <taxon>metagenomes</taxon>
        <taxon>organismal metagenomes</taxon>
    </lineage>
</organism>
<proteinExistence type="predicted"/>
<dbReference type="PROSITE" id="PS50819">
    <property type="entry name" value="INTEIN_ENDONUCLEASE"/>
    <property type="match status" value="1"/>
</dbReference>
<dbReference type="InterPro" id="IPR027434">
    <property type="entry name" value="Homing_endonucl"/>
</dbReference>
<evidence type="ECO:0000256" key="2">
    <source>
        <dbReference type="ARBA" id="ARBA00023000"/>
    </source>
</evidence>
<dbReference type="InterPro" id="IPR036844">
    <property type="entry name" value="Hint_dom_sf"/>
</dbReference>
<dbReference type="InterPro" id="IPR030934">
    <property type="entry name" value="Intein_C"/>
</dbReference>
<dbReference type="PROSITE" id="PS50818">
    <property type="entry name" value="INTEIN_C_TER"/>
    <property type="match status" value="1"/>
</dbReference>
<feature type="domain" description="Helicase C-terminal" evidence="5">
    <location>
        <begin position="951"/>
        <end position="1121"/>
    </location>
</feature>
<dbReference type="Gene3D" id="2.170.16.10">
    <property type="entry name" value="Hedgehog/Intein (Hint) domain"/>
    <property type="match status" value="2"/>
</dbReference>
<dbReference type="GO" id="GO:0004519">
    <property type="term" value="F:endonuclease activity"/>
    <property type="evidence" value="ECO:0007669"/>
    <property type="project" value="InterPro"/>
</dbReference>
<feature type="region of interest" description="Disordered" evidence="3">
    <location>
        <begin position="618"/>
        <end position="651"/>
    </location>
</feature>
<dbReference type="Pfam" id="PF00271">
    <property type="entry name" value="Helicase_C"/>
    <property type="match status" value="1"/>
</dbReference>
<keyword evidence="1" id="KW-0068">Autocatalytic cleavage</keyword>
<dbReference type="NCBIfam" id="TIGR01443">
    <property type="entry name" value="intein_Cterm"/>
    <property type="match status" value="1"/>
</dbReference>
<dbReference type="GO" id="GO:0016539">
    <property type="term" value="P:intein-mediated protein splicing"/>
    <property type="evidence" value="ECO:0007669"/>
    <property type="project" value="InterPro"/>
</dbReference>
<keyword evidence="2" id="KW-0651">Protein splicing</keyword>
<dbReference type="PROSITE" id="PS51194">
    <property type="entry name" value="HELICASE_CTER"/>
    <property type="match status" value="1"/>
</dbReference>
<dbReference type="PRINTS" id="PR00379">
    <property type="entry name" value="INTEIN"/>
</dbReference>
<evidence type="ECO:0000256" key="1">
    <source>
        <dbReference type="ARBA" id="ARBA00022813"/>
    </source>
</evidence>
<dbReference type="PROSITE" id="PS50817">
    <property type="entry name" value="INTEIN_N_TER"/>
    <property type="match status" value="1"/>
</dbReference>
<protein>
    <recommendedName>
        <fullName evidence="7">Intein C-terminal splicing domain-containing protein</fullName>
    </recommendedName>
</protein>
<dbReference type="Pfam" id="PF14890">
    <property type="entry name" value="Intein_splicing"/>
    <property type="match status" value="1"/>
</dbReference>
<evidence type="ECO:0000259" key="5">
    <source>
        <dbReference type="PROSITE" id="PS51194"/>
    </source>
</evidence>
<dbReference type="InterPro" id="IPR027417">
    <property type="entry name" value="P-loop_NTPase"/>
</dbReference>